<reference evidence="3 4" key="1">
    <citation type="submission" date="2024-01" db="EMBL/GenBank/DDBJ databases">
        <title>The complete chloroplast genome sequence of Lithospermum erythrorhizon: insights into the phylogenetic relationship among Boraginaceae species and the maternal lineages of purple gromwells.</title>
        <authorList>
            <person name="Okada T."/>
            <person name="Watanabe K."/>
        </authorList>
    </citation>
    <scope>NUCLEOTIDE SEQUENCE [LARGE SCALE GENOMIC DNA]</scope>
</reference>
<feature type="domain" description="MATH" evidence="2">
    <location>
        <begin position="1"/>
        <end position="25"/>
    </location>
</feature>
<organism evidence="3 4">
    <name type="scientific">Lithospermum erythrorhizon</name>
    <name type="common">Purple gromwell</name>
    <name type="synonym">Lithospermum officinale var. erythrorhizon</name>
    <dbReference type="NCBI Taxonomy" id="34254"/>
    <lineage>
        <taxon>Eukaryota</taxon>
        <taxon>Viridiplantae</taxon>
        <taxon>Streptophyta</taxon>
        <taxon>Embryophyta</taxon>
        <taxon>Tracheophyta</taxon>
        <taxon>Spermatophyta</taxon>
        <taxon>Magnoliopsida</taxon>
        <taxon>eudicotyledons</taxon>
        <taxon>Gunneridae</taxon>
        <taxon>Pentapetalae</taxon>
        <taxon>asterids</taxon>
        <taxon>lamiids</taxon>
        <taxon>Boraginales</taxon>
        <taxon>Boraginaceae</taxon>
        <taxon>Boraginoideae</taxon>
        <taxon>Lithospermeae</taxon>
        <taxon>Lithospermum</taxon>
    </lineage>
</organism>
<gene>
    <name evidence="3" type="ORF">LIER_23916</name>
</gene>
<dbReference type="AlphaFoldDB" id="A0AAV3R4W1"/>
<evidence type="ECO:0000313" key="4">
    <source>
        <dbReference type="Proteomes" id="UP001454036"/>
    </source>
</evidence>
<name>A0AAV3R4W1_LITER</name>
<dbReference type="EMBL" id="BAABME010006842">
    <property type="protein sequence ID" value="GAA0169422.1"/>
    <property type="molecule type" value="Genomic_DNA"/>
</dbReference>
<protein>
    <recommendedName>
        <fullName evidence="2">MATH domain-containing protein</fullName>
    </recommendedName>
</protein>
<evidence type="ECO:0000256" key="1">
    <source>
        <dbReference type="SAM" id="Coils"/>
    </source>
</evidence>
<evidence type="ECO:0000313" key="3">
    <source>
        <dbReference type="EMBL" id="GAA0169422.1"/>
    </source>
</evidence>
<proteinExistence type="predicted"/>
<evidence type="ECO:0000259" key="2">
    <source>
        <dbReference type="PROSITE" id="PS50144"/>
    </source>
</evidence>
<keyword evidence="4" id="KW-1185">Reference proteome</keyword>
<comment type="caution">
    <text evidence="3">The sequence shown here is derived from an EMBL/GenBank/DDBJ whole genome shotgun (WGS) entry which is preliminary data.</text>
</comment>
<dbReference type="PROSITE" id="PS50144">
    <property type="entry name" value="MATH"/>
    <property type="match status" value="1"/>
</dbReference>
<accession>A0AAV3R4W1</accession>
<dbReference type="Proteomes" id="UP001454036">
    <property type="component" value="Unassembled WGS sequence"/>
</dbReference>
<keyword evidence="1" id="KW-0175">Coiled coil</keyword>
<sequence length="362" mass="39910">MPLADLYDPHKGYLVDDICIIEAIVEVQSVVPPKKSAKSIAEGSSSQSEKSPAKGHVVIENTKSNPLPSLFHHFGLLKVRNPPYSLPNGYRITEGAGLDDGDIASRLIQSSLISSELQPFLEMPVADLEKQGYFHLAKFLHYHCASIVSAQGLQIKHQEHANALEELQLSLENFAKEASQLRGDLQKAVEEKAKDAEELSPAKQKIINLEGEPKLLFSENVDLQIQLEDALKAKENAANQAVEDFKESNDHNHDELAAAKEKIINMEGELLLLFSKNVDLQIQLEDSRKAVENAVTQAVEDFKASNDHNDELRAMAINSLKQATELFCTRLKNKLPMFDPSMLDKLAGDAQASLANEADDAA</sequence>
<dbReference type="InterPro" id="IPR002083">
    <property type="entry name" value="MATH/TRAF_dom"/>
</dbReference>
<feature type="coiled-coil region" evidence="1">
    <location>
        <begin position="150"/>
        <end position="191"/>
    </location>
</feature>